<dbReference type="KEGG" id="fap:GR316_04520"/>
<keyword evidence="1" id="KW-0732">Signal</keyword>
<dbReference type="AlphaFoldDB" id="A0A8J8MRU1"/>
<evidence type="ECO:0000259" key="3">
    <source>
        <dbReference type="Pfam" id="PF04355"/>
    </source>
</evidence>
<dbReference type="GO" id="GO:0019867">
    <property type="term" value="C:outer membrane"/>
    <property type="evidence" value="ECO:0007669"/>
    <property type="project" value="InterPro"/>
</dbReference>
<evidence type="ECO:0000256" key="1">
    <source>
        <dbReference type="ARBA" id="ARBA00022729"/>
    </source>
</evidence>
<accession>A0A8J8MRU1</accession>
<sequence length="153" mass="16988">MARSGRKMTMALRSAVVVLALGSVVSCGPIYRNHGYVPMEQDLAQVQIGDNRDTVVERIGRPAATGLVSDRAWFYVQSRFRTFGILRREIDREVVAVSFDAQNRVSNVERFGLEQGRVVPLSRRVTTSGVDGSSFLRQLFGSVGRLRAEDVVD</sequence>
<dbReference type="PROSITE" id="PS51257">
    <property type="entry name" value="PROKAR_LIPOPROTEIN"/>
    <property type="match status" value="1"/>
</dbReference>
<gene>
    <name evidence="4" type="primary">bamE</name>
    <name evidence="4" type="ORF">GR316_04520</name>
</gene>
<feature type="domain" description="Outer membrane protein assembly factor BamE" evidence="3">
    <location>
        <begin position="35"/>
        <end position="108"/>
    </location>
</feature>
<evidence type="ECO:0000313" key="5">
    <source>
        <dbReference type="Proteomes" id="UP000679284"/>
    </source>
</evidence>
<organism evidence="4 5">
    <name type="scientific">Falsirhodobacter algicola</name>
    <dbReference type="NCBI Taxonomy" id="2692330"/>
    <lineage>
        <taxon>Bacteria</taxon>
        <taxon>Pseudomonadati</taxon>
        <taxon>Pseudomonadota</taxon>
        <taxon>Alphaproteobacteria</taxon>
        <taxon>Rhodobacterales</taxon>
        <taxon>Paracoccaceae</taxon>
        <taxon>Falsirhodobacter</taxon>
    </lineage>
</organism>
<keyword evidence="5" id="KW-1185">Reference proteome</keyword>
<dbReference type="Pfam" id="PF04355">
    <property type="entry name" value="BamE"/>
    <property type="match status" value="1"/>
</dbReference>
<dbReference type="InterPro" id="IPR037873">
    <property type="entry name" value="BamE-like"/>
</dbReference>
<dbReference type="InterPro" id="IPR007450">
    <property type="entry name" value="BamE_dom"/>
</dbReference>
<proteinExistence type="predicted"/>
<reference evidence="4" key="1">
    <citation type="submission" date="2020-01" db="EMBL/GenBank/DDBJ databases">
        <authorList>
            <person name="Yang Y."/>
            <person name="Kwon Y.M."/>
        </authorList>
    </citation>
    <scope>NUCLEOTIDE SEQUENCE</scope>
    <source>
        <strain evidence="4">PG104</strain>
    </source>
</reference>
<keyword evidence="2" id="KW-0472">Membrane</keyword>
<name>A0A8J8MRU1_9RHOB</name>
<dbReference type="Proteomes" id="UP000679284">
    <property type="component" value="Chromosome"/>
</dbReference>
<evidence type="ECO:0000313" key="4">
    <source>
        <dbReference type="EMBL" id="QUS35597.1"/>
    </source>
</evidence>
<evidence type="ECO:0000256" key="2">
    <source>
        <dbReference type="ARBA" id="ARBA00023136"/>
    </source>
</evidence>
<dbReference type="EMBL" id="CP047289">
    <property type="protein sequence ID" value="QUS35597.1"/>
    <property type="molecule type" value="Genomic_DNA"/>
</dbReference>
<protein>
    <submittedName>
        <fullName evidence="4">Outer membrane protein assembly factor BamE</fullName>
    </submittedName>
</protein>
<dbReference type="Gene3D" id="3.30.1450.10">
    <property type="match status" value="1"/>
</dbReference>